<feature type="region of interest" description="Disordered" evidence="12">
    <location>
        <begin position="1"/>
        <end position="93"/>
    </location>
</feature>
<dbReference type="CDD" id="cd00038">
    <property type="entry name" value="CAP_ED"/>
    <property type="match status" value="2"/>
</dbReference>
<keyword evidence="4 13" id="KW-0812">Transmembrane</keyword>
<evidence type="ECO:0000256" key="7">
    <source>
        <dbReference type="ARBA" id="ARBA00022958"/>
    </source>
</evidence>
<dbReference type="PANTHER" id="PTHR10217:SF435">
    <property type="entry name" value="POTASSIUM VOLTAGE-GATED CHANNEL PROTEIN EAG"/>
    <property type="match status" value="1"/>
</dbReference>
<keyword evidence="16" id="KW-1185">Reference proteome</keyword>
<keyword evidence="2" id="KW-0813">Transport</keyword>
<evidence type="ECO:0000256" key="10">
    <source>
        <dbReference type="ARBA" id="ARBA00023136"/>
    </source>
</evidence>
<dbReference type="InterPro" id="IPR018490">
    <property type="entry name" value="cNMP-bd_dom_sf"/>
</dbReference>
<accession>A0AAX4PLF9</accession>
<dbReference type="GO" id="GO:0005886">
    <property type="term" value="C:plasma membrane"/>
    <property type="evidence" value="ECO:0007669"/>
    <property type="project" value="TreeGrafter"/>
</dbReference>
<feature type="compositionally biased region" description="Basic residues" evidence="12">
    <location>
        <begin position="71"/>
        <end position="82"/>
    </location>
</feature>
<gene>
    <name evidence="15" type="ORF">HKI87_18g87520</name>
</gene>
<organism evidence="15 16">
    <name type="scientific">Chloropicon roscoffensis</name>
    <dbReference type="NCBI Taxonomy" id="1461544"/>
    <lineage>
        <taxon>Eukaryota</taxon>
        <taxon>Viridiplantae</taxon>
        <taxon>Chlorophyta</taxon>
        <taxon>Chloropicophyceae</taxon>
        <taxon>Chloropicales</taxon>
        <taxon>Chloropicaceae</taxon>
        <taxon>Chloropicon</taxon>
    </lineage>
</organism>
<dbReference type="GO" id="GO:0042391">
    <property type="term" value="P:regulation of membrane potential"/>
    <property type="evidence" value="ECO:0007669"/>
    <property type="project" value="TreeGrafter"/>
</dbReference>
<feature type="domain" description="Cyclic nucleotide-binding" evidence="14">
    <location>
        <begin position="464"/>
        <end position="512"/>
    </location>
</feature>
<keyword evidence="11" id="KW-0407">Ion channel</keyword>
<evidence type="ECO:0000256" key="11">
    <source>
        <dbReference type="ARBA" id="ARBA00023303"/>
    </source>
</evidence>
<reference evidence="15 16" key="1">
    <citation type="submission" date="2024-03" db="EMBL/GenBank/DDBJ databases">
        <title>Complete genome sequence of the green alga Chloropicon roscoffensis RCC1871.</title>
        <authorList>
            <person name="Lemieux C."/>
            <person name="Pombert J.-F."/>
            <person name="Otis C."/>
            <person name="Turmel M."/>
        </authorList>
    </citation>
    <scope>NUCLEOTIDE SEQUENCE [LARGE SCALE GENOMIC DNA]</scope>
    <source>
        <strain evidence="15 16">RCC1871</strain>
    </source>
</reference>
<keyword evidence="8 13" id="KW-1133">Transmembrane helix</keyword>
<feature type="transmembrane region" description="Helical" evidence="13">
    <location>
        <begin position="184"/>
        <end position="203"/>
    </location>
</feature>
<dbReference type="InterPro" id="IPR018488">
    <property type="entry name" value="cNMP-bd_CS"/>
</dbReference>
<keyword evidence="5" id="KW-0631">Potassium channel</keyword>
<feature type="transmembrane region" description="Helical" evidence="13">
    <location>
        <begin position="283"/>
        <end position="304"/>
    </location>
</feature>
<evidence type="ECO:0000256" key="8">
    <source>
        <dbReference type="ARBA" id="ARBA00022989"/>
    </source>
</evidence>
<evidence type="ECO:0000256" key="1">
    <source>
        <dbReference type="ARBA" id="ARBA00004141"/>
    </source>
</evidence>
<comment type="subcellular location">
    <subcellularLocation>
        <location evidence="1">Membrane</location>
        <topology evidence="1">Multi-pass membrane protein</topology>
    </subcellularLocation>
</comment>
<dbReference type="Gene3D" id="2.60.120.10">
    <property type="entry name" value="Jelly Rolls"/>
    <property type="match status" value="1"/>
</dbReference>
<keyword evidence="9" id="KW-0406">Ion transport</keyword>
<feature type="compositionally biased region" description="Basic and acidic residues" evidence="12">
    <location>
        <begin position="60"/>
        <end position="70"/>
    </location>
</feature>
<feature type="transmembrane region" description="Helical" evidence="13">
    <location>
        <begin position="224"/>
        <end position="246"/>
    </location>
</feature>
<dbReference type="InterPro" id="IPR014710">
    <property type="entry name" value="RmlC-like_jellyroll"/>
</dbReference>
<feature type="transmembrane region" description="Helical" evidence="13">
    <location>
        <begin position="362"/>
        <end position="386"/>
    </location>
</feature>
<evidence type="ECO:0000256" key="6">
    <source>
        <dbReference type="ARBA" id="ARBA00022882"/>
    </source>
</evidence>
<evidence type="ECO:0000313" key="16">
    <source>
        <dbReference type="Proteomes" id="UP001472866"/>
    </source>
</evidence>
<dbReference type="GO" id="GO:0034702">
    <property type="term" value="C:monoatomic ion channel complex"/>
    <property type="evidence" value="ECO:0007669"/>
    <property type="project" value="UniProtKB-KW"/>
</dbReference>
<dbReference type="InterPro" id="IPR050818">
    <property type="entry name" value="KCNH_animal-type"/>
</dbReference>
<feature type="transmembrane region" description="Helical" evidence="13">
    <location>
        <begin position="152"/>
        <end position="172"/>
    </location>
</feature>
<dbReference type="Gene3D" id="1.10.287.70">
    <property type="match status" value="1"/>
</dbReference>
<proteinExistence type="predicted"/>
<protein>
    <submittedName>
        <fullName evidence="15">Ion transport protein</fullName>
    </submittedName>
</protein>
<name>A0AAX4PLF9_9CHLO</name>
<dbReference type="InterPro" id="IPR005821">
    <property type="entry name" value="Ion_trans_dom"/>
</dbReference>
<evidence type="ECO:0000256" key="2">
    <source>
        <dbReference type="ARBA" id="ARBA00022448"/>
    </source>
</evidence>
<evidence type="ECO:0000256" key="4">
    <source>
        <dbReference type="ARBA" id="ARBA00022692"/>
    </source>
</evidence>
<keyword evidence="7" id="KW-0630">Potassium</keyword>
<keyword evidence="6" id="KW-0851">Voltage-gated channel</keyword>
<dbReference type="PRINTS" id="PR01463">
    <property type="entry name" value="EAGCHANLFMLY"/>
</dbReference>
<evidence type="ECO:0000256" key="3">
    <source>
        <dbReference type="ARBA" id="ARBA00022538"/>
    </source>
</evidence>
<dbReference type="PANTHER" id="PTHR10217">
    <property type="entry name" value="VOLTAGE AND LIGAND GATED POTASSIUM CHANNEL"/>
    <property type="match status" value="1"/>
</dbReference>
<feature type="domain" description="Cyclic nucleotide-binding" evidence="14">
    <location>
        <begin position="623"/>
        <end position="700"/>
    </location>
</feature>
<evidence type="ECO:0000256" key="5">
    <source>
        <dbReference type="ARBA" id="ARBA00022826"/>
    </source>
</evidence>
<dbReference type="EMBL" id="CP151518">
    <property type="protein sequence ID" value="WZN67180.1"/>
    <property type="molecule type" value="Genomic_DNA"/>
</dbReference>
<dbReference type="AlphaFoldDB" id="A0AAX4PLF9"/>
<dbReference type="PROSITE" id="PS00888">
    <property type="entry name" value="CNMP_BINDING_1"/>
    <property type="match status" value="1"/>
</dbReference>
<dbReference type="Proteomes" id="UP001472866">
    <property type="component" value="Chromosome 18"/>
</dbReference>
<evidence type="ECO:0000256" key="9">
    <source>
        <dbReference type="ARBA" id="ARBA00023065"/>
    </source>
</evidence>
<dbReference type="SUPFAM" id="SSF81324">
    <property type="entry name" value="Voltage-gated potassium channels"/>
    <property type="match status" value="1"/>
</dbReference>
<dbReference type="PROSITE" id="PS50042">
    <property type="entry name" value="CNMP_BINDING_3"/>
    <property type="match status" value="2"/>
</dbReference>
<dbReference type="InterPro" id="IPR000595">
    <property type="entry name" value="cNMP-bd_dom"/>
</dbReference>
<evidence type="ECO:0000256" key="12">
    <source>
        <dbReference type="SAM" id="MobiDB-lite"/>
    </source>
</evidence>
<evidence type="ECO:0000259" key="14">
    <source>
        <dbReference type="PROSITE" id="PS50042"/>
    </source>
</evidence>
<feature type="region of interest" description="Disordered" evidence="12">
    <location>
        <begin position="777"/>
        <end position="803"/>
    </location>
</feature>
<sequence length="803" mass="90853">MAENVLKKTNSFRGGGGGADETSLPGTPTTGAKNKKHNDVVEKFQVRAPRRMSMAGADDAEAKKLAEEARKKKRPKKSRSLMRRSSFSSAKRALRATAKSMFQYRRESFNENKQDGDDPSWEVDALKDGSDLTDYDEFYIDPRSSFRRTWDLWIILLVIYSAVAIPYYSAFSKREKDWKVGLDYTFDCLFILDIMFNFFTAYYDKFGRLVASRAKIKSNYLRTWFIIDVLASFPFELFASIGSSGIDRNSDIFSLFKFPRLLRLGRILKFIERLGVYANIWRILRLLGIIILVLHWVTCLWHLIVCGSSDLNELDHAMLAMCEKSWDSPADNAYLQASYWAVLLLLGNDVHPFNNGTTALSVMMLLVGSFLYAAVFGIVAALMNALQAKDLVFRNKIDSINDIIRYLNMPEELGERVRQYYEYLWIRYRDLDTGLDEFTKGLPSSLRDEVLLFMHSDLLRKVPLFKSVEPIVVLEVVRHMKTVLALPGDIVIRKGDPAIGVYIISRGSCEVLVSETTNQVQERDLLKKAADAAMDGDDTDDPSKLSQEAIDRIARRAAGMEDEEDVSPGKEKSAVDALLDQQKVSRNARRRLSHSSSKVFDLTEANVTGVMGHSAAGGKFEPGDAEFVNKSAPLVSATNPVLSSGDHFGERSLITGEAVNASVMAISFCDLHLLHKEDFQDIMVMNPTLKDVLIQHRAHVFDMQKNELKHTLKAKRRKSTAFEERLGLDKIAKGPASGALDETEKDMFVTVLNSIQDRLVKMEDSIAEVKQIEQQRHEEEVQMREEEEAKMEDEAYIKSLLSH</sequence>
<dbReference type="GO" id="GO:0005249">
    <property type="term" value="F:voltage-gated potassium channel activity"/>
    <property type="evidence" value="ECO:0007669"/>
    <property type="project" value="InterPro"/>
</dbReference>
<evidence type="ECO:0000256" key="13">
    <source>
        <dbReference type="SAM" id="Phobius"/>
    </source>
</evidence>
<dbReference type="Gene3D" id="1.10.287.630">
    <property type="entry name" value="Helix hairpin bin"/>
    <property type="match status" value="1"/>
</dbReference>
<evidence type="ECO:0000313" key="15">
    <source>
        <dbReference type="EMBL" id="WZN67180.1"/>
    </source>
</evidence>
<dbReference type="InterPro" id="IPR003938">
    <property type="entry name" value="K_chnl_volt-dep_EAG/ELK/ERG"/>
</dbReference>
<dbReference type="SUPFAM" id="SSF51206">
    <property type="entry name" value="cAMP-binding domain-like"/>
    <property type="match status" value="1"/>
</dbReference>
<dbReference type="Pfam" id="PF00520">
    <property type="entry name" value="Ion_trans"/>
    <property type="match status" value="1"/>
</dbReference>
<keyword evidence="3" id="KW-0633">Potassium transport</keyword>
<keyword evidence="10 13" id="KW-0472">Membrane</keyword>